<evidence type="ECO:0000256" key="5">
    <source>
        <dbReference type="ARBA" id="ARBA00023136"/>
    </source>
</evidence>
<evidence type="ECO:0000256" key="8">
    <source>
        <dbReference type="RuleBase" id="RU000688"/>
    </source>
</evidence>
<sequence>MFDTWDIFIHPHWYQFPPISDTWHYIIGIYITIVGITGIIGNSIVIWVFSTTRNLKTPSNMFIVNLALSDLIFSAVNGFPLLTISAFNKRWMWGEIACTLYGFIGGLFGLMSINTLAAISFDRFLAISRPLQAARNMTKRKAFMMIVCVWIWSLAWAIPPIFGWGAYIPEGFQTSCTFDYLTTTPDMRSYIFCLYICGFVCPLLIILPATL</sequence>
<dbReference type="PROSITE" id="PS50262">
    <property type="entry name" value="G_PROTEIN_RECEP_F1_2"/>
    <property type="match status" value="1"/>
</dbReference>
<dbReference type="EMBL" id="VSWD01000010">
    <property type="protein sequence ID" value="KAK3090771.1"/>
    <property type="molecule type" value="Genomic_DNA"/>
</dbReference>
<accession>A0AA88XZ09</accession>
<evidence type="ECO:0000256" key="3">
    <source>
        <dbReference type="ARBA" id="ARBA00022989"/>
    </source>
</evidence>
<feature type="domain" description="G-protein coupled receptors family 1 profile" evidence="10">
    <location>
        <begin position="41"/>
        <end position="211"/>
    </location>
</feature>
<keyword evidence="7 8" id="KW-0807">Transducer</keyword>
<gene>
    <name evidence="11" type="ORF">FSP39_014497</name>
</gene>
<keyword evidence="4 8" id="KW-0297">G-protein coupled receptor</keyword>
<keyword evidence="5 9" id="KW-0472">Membrane</keyword>
<evidence type="ECO:0000256" key="4">
    <source>
        <dbReference type="ARBA" id="ARBA00023040"/>
    </source>
</evidence>
<dbReference type="InterPro" id="IPR017452">
    <property type="entry name" value="GPCR_Rhodpsn_7TM"/>
</dbReference>
<dbReference type="GO" id="GO:0004930">
    <property type="term" value="F:G protein-coupled receptor activity"/>
    <property type="evidence" value="ECO:0007669"/>
    <property type="project" value="UniProtKB-KW"/>
</dbReference>
<evidence type="ECO:0000256" key="6">
    <source>
        <dbReference type="ARBA" id="ARBA00023170"/>
    </source>
</evidence>
<dbReference type="Proteomes" id="UP001186944">
    <property type="component" value="Unassembled WGS sequence"/>
</dbReference>
<dbReference type="PANTHER" id="PTHR24240">
    <property type="entry name" value="OPSIN"/>
    <property type="match status" value="1"/>
</dbReference>
<dbReference type="PRINTS" id="PR00237">
    <property type="entry name" value="GPCRRHODOPSN"/>
</dbReference>
<dbReference type="SUPFAM" id="SSF81321">
    <property type="entry name" value="Family A G protein-coupled receptor-like"/>
    <property type="match status" value="1"/>
</dbReference>
<reference evidence="11" key="1">
    <citation type="submission" date="2019-08" db="EMBL/GenBank/DDBJ databases">
        <title>The improved chromosome-level genome for the pearl oyster Pinctada fucata martensii using PacBio sequencing and Hi-C.</title>
        <authorList>
            <person name="Zheng Z."/>
        </authorList>
    </citation>
    <scope>NUCLEOTIDE SEQUENCE</scope>
    <source>
        <strain evidence="11">ZZ-2019</strain>
        <tissue evidence="11">Adductor muscle</tissue>
    </source>
</reference>
<keyword evidence="6 8" id="KW-0675">Receptor</keyword>
<name>A0AA88XZ09_PINIB</name>
<evidence type="ECO:0000256" key="2">
    <source>
        <dbReference type="ARBA" id="ARBA00022692"/>
    </source>
</evidence>
<feature type="transmembrane region" description="Helical" evidence="9">
    <location>
        <begin position="23"/>
        <end position="50"/>
    </location>
</feature>
<evidence type="ECO:0000256" key="9">
    <source>
        <dbReference type="SAM" id="Phobius"/>
    </source>
</evidence>
<comment type="subcellular location">
    <subcellularLocation>
        <location evidence="1">Membrane</location>
        <topology evidence="1">Multi-pass membrane protein</topology>
    </subcellularLocation>
</comment>
<evidence type="ECO:0000259" key="10">
    <source>
        <dbReference type="PROSITE" id="PS50262"/>
    </source>
</evidence>
<dbReference type="Gene3D" id="1.20.1070.10">
    <property type="entry name" value="Rhodopsin 7-helix transmembrane proteins"/>
    <property type="match status" value="1"/>
</dbReference>
<evidence type="ECO:0000313" key="12">
    <source>
        <dbReference type="Proteomes" id="UP001186944"/>
    </source>
</evidence>
<feature type="transmembrane region" description="Helical" evidence="9">
    <location>
        <begin position="142"/>
        <end position="167"/>
    </location>
</feature>
<dbReference type="GO" id="GO:0016020">
    <property type="term" value="C:membrane"/>
    <property type="evidence" value="ECO:0007669"/>
    <property type="project" value="UniProtKB-SubCell"/>
</dbReference>
<protein>
    <recommendedName>
        <fullName evidence="10">G-protein coupled receptors family 1 profile domain-containing protein</fullName>
    </recommendedName>
</protein>
<comment type="caution">
    <text evidence="11">The sequence shown here is derived from an EMBL/GenBank/DDBJ whole genome shotgun (WGS) entry which is preliminary data.</text>
</comment>
<keyword evidence="12" id="KW-1185">Reference proteome</keyword>
<dbReference type="InterPro" id="IPR050125">
    <property type="entry name" value="GPCR_opsins"/>
</dbReference>
<evidence type="ECO:0000313" key="11">
    <source>
        <dbReference type="EMBL" id="KAK3090771.1"/>
    </source>
</evidence>
<proteinExistence type="inferred from homology"/>
<keyword evidence="2 8" id="KW-0812">Transmembrane</keyword>
<feature type="transmembrane region" description="Helical" evidence="9">
    <location>
        <begin position="62"/>
        <end position="87"/>
    </location>
</feature>
<organism evidence="11 12">
    <name type="scientific">Pinctada imbricata</name>
    <name type="common">Atlantic pearl-oyster</name>
    <name type="synonym">Pinctada martensii</name>
    <dbReference type="NCBI Taxonomy" id="66713"/>
    <lineage>
        <taxon>Eukaryota</taxon>
        <taxon>Metazoa</taxon>
        <taxon>Spiralia</taxon>
        <taxon>Lophotrochozoa</taxon>
        <taxon>Mollusca</taxon>
        <taxon>Bivalvia</taxon>
        <taxon>Autobranchia</taxon>
        <taxon>Pteriomorphia</taxon>
        <taxon>Pterioida</taxon>
        <taxon>Pterioidea</taxon>
        <taxon>Pteriidae</taxon>
        <taxon>Pinctada</taxon>
    </lineage>
</organism>
<dbReference type="PROSITE" id="PS00237">
    <property type="entry name" value="G_PROTEIN_RECEP_F1_1"/>
    <property type="match status" value="1"/>
</dbReference>
<dbReference type="Pfam" id="PF00001">
    <property type="entry name" value="7tm_1"/>
    <property type="match status" value="1"/>
</dbReference>
<dbReference type="InterPro" id="IPR000276">
    <property type="entry name" value="GPCR_Rhodpsn"/>
</dbReference>
<feature type="transmembrane region" description="Helical" evidence="9">
    <location>
        <begin position="99"/>
        <end position="121"/>
    </location>
</feature>
<dbReference type="AlphaFoldDB" id="A0AA88XZ09"/>
<evidence type="ECO:0000256" key="7">
    <source>
        <dbReference type="ARBA" id="ARBA00023224"/>
    </source>
</evidence>
<keyword evidence="3 9" id="KW-1133">Transmembrane helix</keyword>
<feature type="transmembrane region" description="Helical" evidence="9">
    <location>
        <begin position="187"/>
        <end position="207"/>
    </location>
</feature>
<evidence type="ECO:0000256" key="1">
    <source>
        <dbReference type="ARBA" id="ARBA00004141"/>
    </source>
</evidence>
<comment type="similarity">
    <text evidence="8">Belongs to the G-protein coupled receptor 1 family.</text>
</comment>